<feature type="domain" description="YoaR-like putative peptidoglycan binding" evidence="1">
    <location>
        <begin position="47"/>
        <end position="101"/>
    </location>
</feature>
<dbReference type="Pfam" id="PF04294">
    <property type="entry name" value="VanW"/>
    <property type="match status" value="1"/>
</dbReference>
<evidence type="ECO:0000259" key="1">
    <source>
        <dbReference type="Pfam" id="PF12229"/>
    </source>
</evidence>
<dbReference type="EMBL" id="JBHUMF010000034">
    <property type="protein sequence ID" value="MFD2683062.1"/>
    <property type="molecule type" value="Genomic_DNA"/>
</dbReference>
<reference evidence="3" key="1">
    <citation type="journal article" date="2019" name="Int. J. Syst. Evol. Microbiol.">
        <title>The Global Catalogue of Microorganisms (GCM) 10K type strain sequencing project: providing services to taxonomists for standard genome sequencing and annotation.</title>
        <authorList>
            <consortium name="The Broad Institute Genomics Platform"/>
            <consortium name="The Broad Institute Genome Sequencing Center for Infectious Disease"/>
            <person name="Wu L."/>
            <person name="Ma J."/>
        </authorList>
    </citation>
    <scope>NUCLEOTIDE SEQUENCE [LARGE SCALE GENOMIC DNA]</scope>
    <source>
        <strain evidence="3">KCTC 3913</strain>
    </source>
</reference>
<gene>
    <name evidence="2" type="ORF">ACFSUL_20225</name>
</gene>
<evidence type="ECO:0000313" key="3">
    <source>
        <dbReference type="Proteomes" id="UP001597506"/>
    </source>
</evidence>
<dbReference type="Proteomes" id="UP001597506">
    <property type="component" value="Unassembled WGS sequence"/>
</dbReference>
<keyword evidence="3" id="KW-1185">Reference proteome</keyword>
<comment type="caution">
    <text evidence="2">The sequence shown here is derived from an EMBL/GenBank/DDBJ whole genome shotgun (WGS) entry which is preliminary data.</text>
</comment>
<dbReference type="Pfam" id="PF12229">
    <property type="entry name" value="PG_binding_4"/>
    <property type="match status" value="1"/>
</dbReference>
<accession>A0ABW5RZV6</accession>
<name>A0ABW5RZV6_9BACI</name>
<sequence length="310" mass="35282">MKIPLALLLLLSYNFIGSSHPTLLIIDENSEMFNVRREDVALPFLDEPLIDKHKYEQLLEQLEDQVYIPPINASIDENGQIIPGQLGQQLNKKEFTKQFYKYFYGDIKKGIIVPTLNIHPRVDSELLANIRTRRIGQYTTYFNKNNKERTTNISLAIEAIDNHVIFPGETFSFNKVVGKRTKEKGYLPAPIIIKGELSEGIGGGICQVSSTLFNAVDKAGVNILKRSSHSRNVRYVPKGRDATVSWYGPDFSFQNQYNQPLLLRAKVYGGQVMISVYSSDVINYDPREVPEASKFPFEETELDFDVDSHE</sequence>
<dbReference type="InterPro" id="IPR022029">
    <property type="entry name" value="YoaR-like_PG-bd"/>
</dbReference>
<dbReference type="PANTHER" id="PTHR35788">
    <property type="entry name" value="EXPORTED PROTEIN-RELATED"/>
    <property type="match status" value="1"/>
</dbReference>
<organism evidence="2 3">
    <name type="scientific">Bacillus seohaeanensis</name>
    <dbReference type="NCBI Taxonomy" id="284580"/>
    <lineage>
        <taxon>Bacteria</taxon>
        <taxon>Bacillati</taxon>
        <taxon>Bacillota</taxon>
        <taxon>Bacilli</taxon>
        <taxon>Bacillales</taxon>
        <taxon>Bacillaceae</taxon>
        <taxon>Bacillus</taxon>
    </lineage>
</organism>
<dbReference type="InterPro" id="IPR007391">
    <property type="entry name" value="Vancomycin_resist_VanW"/>
</dbReference>
<dbReference type="PANTHER" id="PTHR35788:SF1">
    <property type="entry name" value="EXPORTED PROTEIN"/>
    <property type="match status" value="1"/>
</dbReference>
<dbReference type="RefSeq" id="WP_377938010.1">
    <property type="nucleotide sequence ID" value="NZ_JBHUMF010000034.1"/>
</dbReference>
<proteinExistence type="predicted"/>
<protein>
    <submittedName>
        <fullName evidence="2">VanW family protein</fullName>
    </submittedName>
</protein>
<dbReference type="InterPro" id="IPR052913">
    <property type="entry name" value="Glycopeptide_resist_protein"/>
</dbReference>
<evidence type="ECO:0000313" key="2">
    <source>
        <dbReference type="EMBL" id="MFD2683062.1"/>
    </source>
</evidence>